<dbReference type="InterPro" id="IPR036397">
    <property type="entry name" value="RNaseH_sf"/>
</dbReference>
<comment type="caution">
    <text evidence="1">The sequence shown here is derived from an EMBL/GenBank/DDBJ whole genome shotgun (WGS) entry which is preliminary data.</text>
</comment>
<sequence length="151" mass="17220">MPSTPQSTKKQRQHERAAAKARVVRAFKEGANWREVAAHNDVSYSTARRAVLNADGEPTTHGGVRSPMLNPIEGYWNVLKAKMRRFMAERKEEFLVRGEYETFCAHRRAVMEEAVEFAKPAITRRLVWRMERHCLKASFGAGSGEDMELGK</sequence>
<proteinExistence type="predicted"/>
<dbReference type="Gene3D" id="3.30.420.10">
    <property type="entry name" value="Ribonuclease H-like superfamily/Ribonuclease H"/>
    <property type="match status" value="1"/>
</dbReference>
<dbReference type="Proteomes" id="UP000760860">
    <property type="component" value="Unassembled WGS sequence"/>
</dbReference>
<evidence type="ECO:0000313" key="1">
    <source>
        <dbReference type="EMBL" id="KAG3220044.1"/>
    </source>
</evidence>
<dbReference type="EMBL" id="RCMV01000283">
    <property type="protein sequence ID" value="KAG3220044.1"/>
    <property type="molecule type" value="Genomic_DNA"/>
</dbReference>
<reference evidence="1" key="1">
    <citation type="submission" date="2018-05" db="EMBL/GenBank/DDBJ databases">
        <title>Effector identification in a new, highly contiguous assembly of the strawberry crown rot pathogen Phytophthora cactorum.</title>
        <authorList>
            <person name="Armitage A.D."/>
            <person name="Nellist C.F."/>
            <person name="Bates H."/>
            <person name="Vickerstaff R.J."/>
            <person name="Harrison R.J."/>
        </authorList>
    </citation>
    <scope>NUCLEOTIDE SEQUENCE</scope>
    <source>
        <strain evidence="1">P421</strain>
    </source>
</reference>
<name>A0A8T1I4M0_9STRA</name>
<evidence type="ECO:0000313" key="2">
    <source>
        <dbReference type="Proteomes" id="UP000760860"/>
    </source>
</evidence>
<organism evidence="1 2">
    <name type="scientific">Phytophthora cactorum</name>
    <dbReference type="NCBI Taxonomy" id="29920"/>
    <lineage>
        <taxon>Eukaryota</taxon>
        <taxon>Sar</taxon>
        <taxon>Stramenopiles</taxon>
        <taxon>Oomycota</taxon>
        <taxon>Peronosporomycetes</taxon>
        <taxon>Peronosporales</taxon>
        <taxon>Peronosporaceae</taxon>
        <taxon>Phytophthora</taxon>
    </lineage>
</organism>
<dbReference type="VEuPathDB" id="FungiDB:PC110_g7614"/>
<dbReference type="GO" id="GO:0003676">
    <property type="term" value="F:nucleic acid binding"/>
    <property type="evidence" value="ECO:0007669"/>
    <property type="project" value="InterPro"/>
</dbReference>
<accession>A0A8T1I4M0</accession>
<evidence type="ECO:0008006" key="3">
    <source>
        <dbReference type="Google" id="ProtNLM"/>
    </source>
</evidence>
<dbReference type="AlphaFoldDB" id="A0A8T1I4M0"/>
<protein>
    <recommendedName>
        <fullName evidence="3">Homeodomain-like</fullName>
    </recommendedName>
</protein>
<gene>
    <name evidence="1" type="ORF">PC129_g9187</name>
</gene>
<dbReference type="Pfam" id="PF13384">
    <property type="entry name" value="HTH_23"/>
    <property type="match status" value="1"/>
</dbReference>